<name>A0A9P5ZCK5_9AGAR</name>
<feature type="domain" description="General stress protein FMN-binding split barrel" evidence="2">
    <location>
        <begin position="24"/>
        <end position="179"/>
    </location>
</feature>
<keyword evidence="1" id="KW-0175">Coiled coil</keyword>
<dbReference type="PANTHER" id="PTHR34818:SF1">
    <property type="entry name" value="PROTEIN BLI-3"/>
    <property type="match status" value="1"/>
</dbReference>
<evidence type="ECO:0000259" key="2">
    <source>
        <dbReference type="Pfam" id="PF16242"/>
    </source>
</evidence>
<comment type="caution">
    <text evidence="3">The sequence shown here is derived from an EMBL/GenBank/DDBJ whole genome shotgun (WGS) entry which is preliminary data.</text>
</comment>
<dbReference type="OrthoDB" id="434253at2759"/>
<dbReference type="EMBL" id="MU155143">
    <property type="protein sequence ID" value="KAF9484430.1"/>
    <property type="molecule type" value="Genomic_DNA"/>
</dbReference>
<protein>
    <recommendedName>
        <fullName evidence="2">General stress protein FMN-binding split barrel domain-containing protein</fullName>
    </recommendedName>
</protein>
<keyword evidence="4" id="KW-1185">Reference proteome</keyword>
<organism evidence="3 4">
    <name type="scientific">Pholiota conissans</name>
    <dbReference type="NCBI Taxonomy" id="109636"/>
    <lineage>
        <taxon>Eukaryota</taxon>
        <taxon>Fungi</taxon>
        <taxon>Dikarya</taxon>
        <taxon>Basidiomycota</taxon>
        <taxon>Agaricomycotina</taxon>
        <taxon>Agaricomycetes</taxon>
        <taxon>Agaricomycetidae</taxon>
        <taxon>Agaricales</taxon>
        <taxon>Agaricineae</taxon>
        <taxon>Strophariaceae</taxon>
        <taxon>Pholiota</taxon>
    </lineage>
</organism>
<dbReference type="SUPFAM" id="SSF50475">
    <property type="entry name" value="FMN-binding split barrel"/>
    <property type="match status" value="1"/>
</dbReference>
<dbReference type="Pfam" id="PF16242">
    <property type="entry name" value="Pyrid_ox_like"/>
    <property type="match status" value="1"/>
</dbReference>
<proteinExistence type="predicted"/>
<dbReference type="InterPro" id="IPR052917">
    <property type="entry name" value="Stress-Dev_Protein"/>
</dbReference>
<dbReference type="AlphaFoldDB" id="A0A9P5ZCK5"/>
<dbReference type="PANTHER" id="PTHR34818">
    <property type="entry name" value="PROTEIN BLI-3"/>
    <property type="match status" value="1"/>
</dbReference>
<evidence type="ECO:0000313" key="3">
    <source>
        <dbReference type="EMBL" id="KAF9484430.1"/>
    </source>
</evidence>
<accession>A0A9P5ZCK5</accession>
<dbReference type="Gene3D" id="2.30.110.10">
    <property type="entry name" value="Electron Transport, Fmn-binding Protein, Chain A"/>
    <property type="match status" value="1"/>
</dbReference>
<gene>
    <name evidence="3" type="ORF">BDN70DRAFT_903612</name>
</gene>
<dbReference type="InterPro" id="IPR012349">
    <property type="entry name" value="Split_barrel_FMN-bd"/>
</dbReference>
<reference evidence="3" key="1">
    <citation type="submission" date="2020-11" db="EMBL/GenBank/DDBJ databases">
        <authorList>
            <consortium name="DOE Joint Genome Institute"/>
            <person name="Ahrendt S."/>
            <person name="Riley R."/>
            <person name="Andreopoulos W."/>
            <person name="Labutti K."/>
            <person name="Pangilinan J."/>
            <person name="Ruiz-Duenas F.J."/>
            <person name="Barrasa J.M."/>
            <person name="Sanchez-Garcia M."/>
            <person name="Camarero S."/>
            <person name="Miyauchi S."/>
            <person name="Serrano A."/>
            <person name="Linde D."/>
            <person name="Babiker R."/>
            <person name="Drula E."/>
            <person name="Ayuso-Fernandez I."/>
            <person name="Pacheco R."/>
            <person name="Padilla G."/>
            <person name="Ferreira P."/>
            <person name="Barriuso J."/>
            <person name="Kellner H."/>
            <person name="Castanera R."/>
            <person name="Alfaro M."/>
            <person name="Ramirez L."/>
            <person name="Pisabarro A.G."/>
            <person name="Kuo A."/>
            <person name="Tritt A."/>
            <person name="Lipzen A."/>
            <person name="He G."/>
            <person name="Yan M."/>
            <person name="Ng V."/>
            <person name="Cullen D."/>
            <person name="Martin F."/>
            <person name="Rosso M.-N."/>
            <person name="Henrissat B."/>
            <person name="Hibbett D."/>
            <person name="Martinez A.T."/>
            <person name="Grigoriev I.V."/>
        </authorList>
    </citation>
    <scope>NUCLEOTIDE SEQUENCE</scope>
    <source>
        <strain evidence="3">CIRM-BRFM 674</strain>
    </source>
</reference>
<evidence type="ECO:0000313" key="4">
    <source>
        <dbReference type="Proteomes" id="UP000807469"/>
    </source>
</evidence>
<sequence>MSTINSLDPYSVQAQNDKASLQERIQGLKEIIRSTQNAMLTTRSADGELHSRAMTPVAPDSETQLTLLFIANNVSHKFEEIANDSNVNVSFLNPTTTNWASFAGRAKIIEDRDEIAKHWSAGMSAWFGDLRDGVHKGNAADPRVALIQVIPEEIRYWQVNKSKLGRALEIGVGSITGKTAHPGELNTITRAEIELTQVLHTKN</sequence>
<dbReference type="InterPro" id="IPR038725">
    <property type="entry name" value="YdaG_split_barrel_FMN-bd"/>
</dbReference>
<dbReference type="Proteomes" id="UP000807469">
    <property type="component" value="Unassembled WGS sequence"/>
</dbReference>
<feature type="coiled-coil region" evidence="1">
    <location>
        <begin position="11"/>
        <end position="38"/>
    </location>
</feature>
<evidence type="ECO:0000256" key="1">
    <source>
        <dbReference type="SAM" id="Coils"/>
    </source>
</evidence>